<dbReference type="Pfam" id="PF00400">
    <property type="entry name" value="WD40"/>
    <property type="match status" value="2"/>
</dbReference>
<evidence type="ECO:0000313" key="1">
    <source>
        <dbReference type="EMBL" id="CAD8525784.1"/>
    </source>
</evidence>
<dbReference type="InterPro" id="IPR011044">
    <property type="entry name" value="Quino_amine_DH_bsu"/>
</dbReference>
<dbReference type="InterPro" id="IPR001680">
    <property type="entry name" value="WD40_rpt"/>
</dbReference>
<dbReference type="EMBL" id="HBER01003159">
    <property type="protein sequence ID" value="CAD8525784.1"/>
    <property type="molecule type" value="Transcribed_RNA"/>
</dbReference>
<dbReference type="SUPFAM" id="SSF50969">
    <property type="entry name" value="YVTN repeat-like/Quinoprotein amine dehydrogenase"/>
    <property type="match status" value="1"/>
</dbReference>
<sequence length="258" mass="26817">MTAAACGQHSLLASASADQTVRLWRLSAATPECLHRAELGAPLTCVALHPDHRALYAGGTDGRVCAVPLLSTEQRGSDHAVGAASHLAAVCALLAAEDGRRLYSCAGEGGVWVWDAARLLLLQRLMPQQHIDRLLLLPCPAAFLAEGHVPRLAPLKKFATSGVDAGALSADDALGCVPVHLPRDALATGLDGAAGELPLLREAVHACPLLGVGAAAYELDAAEESAGIGTLRAQLSQWRQINTELFALACERQLASAP</sequence>
<dbReference type="PANTHER" id="PTHR18763">
    <property type="entry name" value="WD-REPEAT PROTEIN 18"/>
    <property type="match status" value="1"/>
</dbReference>
<dbReference type="SMART" id="SM00320">
    <property type="entry name" value="WD40"/>
    <property type="match status" value="2"/>
</dbReference>
<gene>
    <name evidence="1" type="ORF">CLEP1334_LOCUS1642</name>
</gene>
<dbReference type="GO" id="GO:0006261">
    <property type="term" value="P:DNA-templated DNA replication"/>
    <property type="evidence" value="ECO:0007669"/>
    <property type="project" value="TreeGrafter"/>
</dbReference>
<dbReference type="AlphaFoldDB" id="A0A7S0ILY4"/>
<dbReference type="PANTHER" id="PTHR18763:SF3">
    <property type="entry name" value="OS09G0477800 PROTEIN"/>
    <property type="match status" value="1"/>
</dbReference>
<protein>
    <submittedName>
        <fullName evidence="1">Uncharacterized protein</fullName>
    </submittedName>
</protein>
<dbReference type="GO" id="GO:0120330">
    <property type="term" value="C:rixosome complex"/>
    <property type="evidence" value="ECO:0007669"/>
    <property type="project" value="TreeGrafter"/>
</dbReference>
<accession>A0A7S0ILY4</accession>
<dbReference type="InterPro" id="IPR045227">
    <property type="entry name" value="WDR18/Ipi3/RID3"/>
</dbReference>
<dbReference type="Gene3D" id="2.130.10.10">
    <property type="entry name" value="YVTN repeat-like/Quinoprotein amine dehydrogenase"/>
    <property type="match status" value="1"/>
</dbReference>
<reference evidence="1" key="1">
    <citation type="submission" date="2021-01" db="EMBL/GenBank/DDBJ databases">
        <authorList>
            <person name="Corre E."/>
            <person name="Pelletier E."/>
            <person name="Niang G."/>
            <person name="Scheremetjew M."/>
            <person name="Finn R."/>
            <person name="Kale V."/>
            <person name="Holt S."/>
            <person name="Cochrane G."/>
            <person name="Meng A."/>
            <person name="Brown T."/>
            <person name="Cohen L."/>
        </authorList>
    </citation>
    <scope>NUCLEOTIDE SEQUENCE</scope>
    <source>
        <strain evidence="1">RCC1130</strain>
    </source>
</reference>
<proteinExistence type="predicted"/>
<dbReference type="GO" id="GO:0006364">
    <property type="term" value="P:rRNA processing"/>
    <property type="evidence" value="ECO:0007669"/>
    <property type="project" value="TreeGrafter"/>
</dbReference>
<organism evidence="1">
    <name type="scientific">Calcidiscus leptoporus</name>
    <dbReference type="NCBI Taxonomy" id="127549"/>
    <lineage>
        <taxon>Eukaryota</taxon>
        <taxon>Haptista</taxon>
        <taxon>Haptophyta</taxon>
        <taxon>Prymnesiophyceae</taxon>
        <taxon>Coccolithales</taxon>
        <taxon>Calcidiscaceae</taxon>
        <taxon>Calcidiscus</taxon>
    </lineage>
</organism>
<name>A0A7S0ILY4_9EUKA</name>
<dbReference type="InterPro" id="IPR015943">
    <property type="entry name" value="WD40/YVTN_repeat-like_dom_sf"/>
</dbReference>
<dbReference type="GO" id="GO:0005656">
    <property type="term" value="C:nuclear pre-replicative complex"/>
    <property type="evidence" value="ECO:0007669"/>
    <property type="project" value="TreeGrafter"/>
</dbReference>